<protein>
    <recommendedName>
        <fullName evidence="4">Secreted protein</fullName>
    </recommendedName>
</protein>
<reference evidence="2 3" key="1">
    <citation type="submission" date="2018-05" db="EMBL/GenBank/DDBJ databases">
        <authorList>
            <consortium name="IHU Genomes"/>
        </authorList>
    </citation>
    <scope>NUCLEOTIDE SEQUENCE [LARGE SCALE GENOMIC DNA]</scope>
    <source>
        <strain evidence="2 3">P7335</strain>
    </source>
</reference>
<organism evidence="2 3">
    <name type="scientific">Mycolicibacterium parafortuitum</name>
    <name type="common">Mycobacterium parafortuitum</name>
    <dbReference type="NCBI Taxonomy" id="39692"/>
    <lineage>
        <taxon>Bacteria</taxon>
        <taxon>Bacillati</taxon>
        <taxon>Actinomycetota</taxon>
        <taxon>Actinomycetes</taxon>
        <taxon>Mycobacteriales</taxon>
        <taxon>Mycobacteriaceae</taxon>
        <taxon>Mycolicibacterium</taxon>
    </lineage>
</organism>
<feature type="signal peptide" evidence="1">
    <location>
        <begin position="1"/>
        <end position="24"/>
    </location>
</feature>
<accession>A0A375YPN8</accession>
<dbReference type="RefSeq" id="WP_083143975.1">
    <property type="nucleotide sequence ID" value="NZ_MVID01000011.1"/>
</dbReference>
<keyword evidence="3" id="KW-1185">Reference proteome</keyword>
<name>A0A375YPN8_MYCPF</name>
<feature type="chain" id="PRO_5016663587" description="Secreted protein" evidence="1">
    <location>
        <begin position="25"/>
        <end position="84"/>
    </location>
</feature>
<keyword evidence="1" id="KW-0732">Signal</keyword>
<evidence type="ECO:0008006" key="4">
    <source>
        <dbReference type="Google" id="ProtNLM"/>
    </source>
</evidence>
<evidence type="ECO:0000313" key="3">
    <source>
        <dbReference type="Proteomes" id="UP000252008"/>
    </source>
</evidence>
<dbReference type="Proteomes" id="UP000252008">
    <property type="component" value="Unassembled WGS sequence"/>
</dbReference>
<dbReference type="AlphaFoldDB" id="A0A375YPN8"/>
<proteinExistence type="predicted"/>
<evidence type="ECO:0000256" key="1">
    <source>
        <dbReference type="SAM" id="SignalP"/>
    </source>
</evidence>
<gene>
    <name evidence="2" type="ORF">MPP7335_04889</name>
</gene>
<evidence type="ECO:0000313" key="2">
    <source>
        <dbReference type="EMBL" id="SRX83115.1"/>
    </source>
</evidence>
<sequence>MMKKLLVAAACAAGAIAGAGVANAEEVRVVDANGAPVTFQTQDACLADGPHIALSNPEEDAQYPYFLCREGEDGLWYLFNSDTQ</sequence>
<dbReference type="EMBL" id="UEGS01000001">
    <property type="protein sequence ID" value="SRX83115.1"/>
    <property type="molecule type" value="Genomic_DNA"/>
</dbReference>